<evidence type="ECO:0000259" key="1">
    <source>
        <dbReference type="Pfam" id="PF08241"/>
    </source>
</evidence>
<dbReference type="EMBL" id="CAHR02000002">
    <property type="protein sequence ID" value="CCG80569.1"/>
    <property type="molecule type" value="Genomic_DNA"/>
</dbReference>
<dbReference type="InterPro" id="IPR013216">
    <property type="entry name" value="Methyltransf_11"/>
</dbReference>
<dbReference type="InterPro" id="IPR029063">
    <property type="entry name" value="SAM-dependent_MTases_sf"/>
</dbReference>
<evidence type="ECO:0000313" key="3">
    <source>
        <dbReference type="Proteomes" id="UP000013776"/>
    </source>
</evidence>
<dbReference type="Proteomes" id="UP000013776">
    <property type="component" value="Unassembled WGS sequence"/>
</dbReference>
<dbReference type="AlphaFoldDB" id="R4X6B2"/>
<accession>R4X6B2</accession>
<dbReference type="CDD" id="cd02440">
    <property type="entry name" value="AdoMet_MTases"/>
    <property type="match status" value="1"/>
</dbReference>
<organism evidence="2 3">
    <name type="scientific">Taphrina deformans (strain PYCC 5710 / ATCC 11124 / CBS 356.35 / IMI 108563 / JCM 9778 / NBRC 8474)</name>
    <name type="common">Peach leaf curl fungus</name>
    <name type="synonym">Lalaria deformans</name>
    <dbReference type="NCBI Taxonomy" id="1097556"/>
    <lineage>
        <taxon>Eukaryota</taxon>
        <taxon>Fungi</taxon>
        <taxon>Dikarya</taxon>
        <taxon>Ascomycota</taxon>
        <taxon>Taphrinomycotina</taxon>
        <taxon>Taphrinomycetes</taxon>
        <taxon>Taphrinales</taxon>
        <taxon>Taphrinaceae</taxon>
        <taxon>Taphrina</taxon>
    </lineage>
</organism>
<dbReference type="Gene3D" id="3.40.50.150">
    <property type="entry name" value="Vaccinia Virus protein VP39"/>
    <property type="match status" value="1"/>
</dbReference>
<keyword evidence="3" id="KW-1185">Reference proteome</keyword>
<sequence>MASRFVSRAVSFPARWPYSPSDFTMDEGVDTNFYTFPRLVNHIDDNAIINLRRYYGQNIKPESSVLDIASSWVSHLPEDLKLSRVTGIGLNKTELEANPRLDGGKVVKDLNVDTSFPIEDGSVDAVICNVSIDYLTKPREVCLEAARVLRPGGTLHLAISNRCFPTKVIGRWLRMEEEERLEMVAAYMHFAAAEDGSRAVFKDIQIVEVVKPTWGADPLNVVRGTRI</sequence>
<dbReference type="GO" id="GO:0008757">
    <property type="term" value="F:S-adenosylmethionine-dependent methyltransferase activity"/>
    <property type="evidence" value="ECO:0007669"/>
    <property type="project" value="InterPro"/>
</dbReference>
<dbReference type="OrthoDB" id="2013972at2759"/>
<dbReference type="Pfam" id="PF08241">
    <property type="entry name" value="Methyltransf_11"/>
    <property type="match status" value="1"/>
</dbReference>
<comment type="caution">
    <text evidence="2">The sequence shown here is derived from an EMBL/GenBank/DDBJ whole genome shotgun (WGS) entry which is preliminary data.</text>
</comment>
<dbReference type="SUPFAM" id="SSF53335">
    <property type="entry name" value="S-adenosyl-L-methionine-dependent methyltransferases"/>
    <property type="match status" value="1"/>
</dbReference>
<feature type="domain" description="Methyltransferase type 11" evidence="1">
    <location>
        <begin position="80"/>
        <end position="155"/>
    </location>
</feature>
<dbReference type="eggNOG" id="ENOG502QS7X">
    <property type="taxonomic scope" value="Eukaryota"/>
</dbReference>
<protein>
    <recommendedName>
        <fullName evidence="1">Methyltransferase type 11 domain-containing protein</fullName>
    </recommendedName>
</protein>
<proteinExistence type="predicted"/>
<name>R4X6B2_TAPDE</name>
<reference evidence="2 3" key="1">
    <citation type="journal article" date="2013" name="MBio">
        <title>Genome sequencing of the plant pathogen Taphrina deformans, the causal agent of peach leaf curl.</title>
        <authorList>
            <person name="Cisse O.H."/>
            <person name="Almeida J.M.G.C.F."/>
            <person name="Fonseca A."/>
            <person name="Kumar A.A."/>
            <person name="Salojaervi J."/>
            <person name="Overmyer K."/>
            <person name="Hauser P.M."/>
            <person name="Pagni M."/>
        </authorList>
    </citation>
    <scope>NUCLEOTIDE SEQUENCE [LARGE SCALE GENOMIC DNA]</scope>
    <source>
        <strain evidence="3">PYCC 5710 / ATCC 11124 / CBS 356.35 / IMI 108563 / JCM 9778 / NBRC 8474</strain>
    </source>
</reference>
<dbReference type="VEuPathDB" id="FungiDB:TAPDE_000081"/>
<dbReference type="PANTHER" id="PTHR43036">
    <property type="entry name" value="OSJNBB0011N17.9 PROTEIN"/>
    <property type="match status" value="1"/>
</dbReference>
<dbReference type="PANTHER" id="PTHR43036:SF2">
    <property type="entry name" value="OS04G0481300 PROTEIN"/>
    <property type="match status" value="1"/>
</dbReference>
<gene>
    <name evidence="2" type="ORF">TAPDE_000081</name>
</gene>
<evidence type="ECO:0000313" key="2">
    <source>
        <dbReference type="EMBL" id="CCG80569.1"/>
    </source>
</evidence>